<reference evidence="1" key="1">
    <citation type="submission" date="2019-12" db="EMBL/GenBank/DDBJ databases">
        <title>Genome sequencing and annotation of Brassica cretica.</title>
        <authorList>
            <person name="Studholme D.J."/>
            <person name="Sarris P.F."/>
        </authorList>
    </citation>
    <scope>NUCLEOTIDE SEQUENCE</scope>
    <source>
        <strain evidence="1">PFS-102/07</strain>
        <tissue evidence="1">Leaf</tissue>
    </source>
</reference>
<name>A0A8S9FNG3_BRACR</name>
<proteinExistence type="predicted"/>
<dbReference type="CDD" id="cd04480">
    <property type="entry name" value="RPA1_DBD_A_like"/>
    <property type="match status" value="2"/>
</dbReference>
<protein>
    <submittedName>
        <fullName evidence="1">Uncharacterized protein</fullName>
    </submittedName>
</protein>
<gene>
    <name evidence="1" type="ORF">F2Q70_00030873</name>
</gene>
<comment type="caution">
    <text evidence="1">The sequence shown here is derived from an EMBL/GenBank/DDBJ whole genome shotgun (WGS) entry which is preliminary data.</text>
</comment>
<dbReference type="PANTHER" id="PTHR47165">
    <property type="entry name" value="OS03G0429900 PROTEIN"/>
    <property type="match status" value="1"/>
</dbReference>
<accession>A0A8S9FNG3</accession>
<organism evidence="1">
    <name type="scientific">Brassica cretica</name>
    <name type="common">Mustard</name>
    <dbReference type="NCBI Taxonomy" id="69181"/>
    <lineage>
        <taxon>Eukaryota</taxon>
        <taxon>Viridiplantae</taxon>
        <taxon>Streptophyta</taxon>
        <taxon>Embryophyta</taxon>
        <taxon>Tracheophyta</taxon>
        <taxon>Spermatophyta</taxon>
        <taxon>Magnoliopsida</taxon>
        <taxon>eudicotyledons</taxon>
        <taxon>Gunneridae</taxon>
        <taxon>Pentapetalae</taxon>
        <taxon>rosids</taxon>
        <taxon>malvids</taxon>
        <taxon>Brassicales</taxon>
        <taxon>Brassicaceae</taxon>
        <taxon>Brassiceae</taxon>
        <taxon>Brassica</taxon>
    </lineage>
</organism>
<sequence length="339" mass="38460">MILRIILVRTCGYKKKFSLNRCPGVRHSTFESLRLGRSSHSIASGFLRFWDSLNFKKDRKFVGITVLFLDEKIRLFDNLVIHGFTPVGRANHYMPSLKACSIVKIDRFEVARCSSMYKITHHPFLIGFISLTIIDEVITGAPEINLQSRLDYVVGQIRSVQGSDLTKETTGVVIRLLIDLSLNRHPDIRHSTFESLRLGRSSHSIASGFLRFWDSLNFKKDKEFVGITVLFLDEKVNSVIHGFTPVGRTNHYMPSLKACSIVKIDHFEVVRCSSMYKITHHPFLIGFISLTIIDEVITGAPEINLQSRLDYVVGQIRSVQGPDPTKETTGVVIRLLIDL</sequence>
<evidence type="ECO:0000313" key="1">
    <source>
        <dbReference type="EMBL" id="KAF2533886.1"/>
    </source>
</evidence>
<dbReference type="EMBL" id="QGKY02002305">
    <property type="protein sequence ID" value="KAF2533886.1"/>
    <property type="molecule type" value="Genomic_DNA"/>
</dbReference>
<dbReference type="PANTHER" id="PTHR47165:SF4">
    <property type="entry name" value="OS03G0429900 PROTEIN"/>
    <property type="match status" value="1"/>
</dbReference>
<dbReference type="AlphaFoldDB" id="A0A8S9FNG3"/>